<dbReference type="InterPro" id="IPR000477">
    <property type="entry name" value="RT_dom"/>
</dbReference>
<evidence type="ECO:0000313" key="2">
    <source>
        <dbReference type="EMBL" id="KAK3185002.1"/>
    </source>
</evidence>
<dbReference type="AlphaFoldDB" id="A0AAD9ZN92"/>
<dbReference type="PANTHER" id="PTHR33116">
    <property type="entry name" value="REVERSE TRANSCRIPTASE ZINC-BINDING DOMAIN-CONTAINING PROTEIN-RELATED-RELATED"/>
    <property type="match status" value="1"/>
</dbReference>
<accession>A0AAD9ZN92</accession>
<dbReference type="EMBL" id="JANJYJ010000010">
    <property type="protein sequence ID" value="KAK3185002.1"/>
    <property type="molecule type" value="Genomic_DNA"/>
</dbReference>
<feature type="domain" description="Reverse transcriptase" evidence="1">
    <location>
        <begin position="1"/>
        <end position="162"/>
    </location>
</feature>
<dbReference type="SUPFAM" id="SSF56672">
    <property type="entry name" value="DNA/RNA polymerases"/>
    <property type="match status" value="1"/>
</dbReference>
<dbReference type="Pfam" id="PF00078">
    <property type="entry name" value="RVT_1"/>
    <property type="match status" value="1"/>
</dbReference>
<comment type="caution">
    <text evidence="2">The sequence shown here is derived from an EMBL/GenBank/DDBJ whole genome shotgun (WGS) entry which is preliminary data.</text>
</comment>
<dbReference type="Proteomes" id="UP001281410">
    <property type="component" value="Unassembled WGS sequence"/>
</dbReference>
<gene>
    <name evidence="2" type="ORF">Dsin_032288</name>
</gene>
<keyword evidence="3" id="KW-1185">Reference proteome</keyword>
<evidence type="ECO:0000259" key="1">
    <source>
        <dbReference type="PROSITE" id="PS50878"/>
    </source>
</evidence>
<dbReference type="PROSITE" id="PS50878">
    <property type="entry name" value="RT_POL"/>
    <property type="match status" value="1"/>
</dbReference>
<dbReference type="InterPro" id="IPR043502">
    <property type="entry name" value="DNA/RNA_pol_sf"/>
</dbReference>
<dbReference type="PANTHER" id="PTHR33116:SF75">
    <property type="entry name" value="RIBONUCLEASE H PROTEIN"/>
    <property type="match status" value="1"/>
</dbReference>
<proteinExistence type="predicted"/>
<sequence length="165" mass="18597">MGNMGFGMRWRQWMKNCISTPEISVLDNGSPTAQFGVERGLLQGEPLSPFLFNIVLEGLSCLFRKAVELGLLKGATFGKNMVQISHLQFADDTILFLKPNLEYLRNAKRILRCFKLATGLRINFFKSCLVKIGPNVPWNVGWAEAFHCRYDALPIMYLGLPLGAR</sequence>
<organism evidence="2 3">
    <name type="scientific">Dipteronia sinensis</name>
    <dbReference type="NCBI Taxonomy" id="43782"/>
    <lineage>
        <taxon>Eukaryota</taxon>
        <taxon>Viridiplantae</taxon>
        <taxon>Streptophyta</taxon>
        <taxon>Embryophyta</taxon>
        <taxon>Tracheophyta</taxon>
        <taxon>Spermatophyta</taxon>
        <taxon>Magnoliopsida</taxon>
        <taxon>eudicotyledons</taxon>
        <taxon>Gunneridae</taxon>
        <taxon>Pentapetalae</taxon>
        <taxon>rosids</taxon>
        <taxon>malvids</taxon>
        <taxon>Sapindales</taxon>
        <taxon>Sapindaceae</taxon>
        <taxon>Hippocastanoideae</taxon>
        <taxon>Acereae</taxon>
        <taxon>Dipteronia</taxon>
    </lineage>
</organism>
<name>A0AAD9ZN92_9ROSI</name>
<protein>
    <recommendedName>
        <fullName evidence="1">Reverse transcriptase domain-containing protein</fullName>
    </recommendedName>
</protein>
<evidence type="ECO:0000313" key="3">
    <source>
        <dbReference type="Proteomes" id="UP001281410"/>
    </source>
</evidence>
<reference evidence="2" key="1">
    <citation type="journal article" date="2023" name="Plant J.">
        <title>Genome sequences and population genomics provide insights into the demographic history, inbreeding, and mutation load of two 'living fossil' tree species of Dipteronia.</title>
        <authorList>
            <person name="Feng Y."/>
            <person name="Comes H.P."/>
            <person name="Chen J."/>
            <person name="Zhu S."/>
            <person name="Lu R."/>
            <person name="Zhang X."/>
            <person name="Li P."/>
            <person name="Qiu J."/>
            <person name="Olsen K.M."/>
            <person name="Qiu Y."/>
        </authorList>
    </citation>
    <scope>NUCLEOTIDE SEQUENCE</scope>
    <source>
        <strain evidence="2">NBL</strain>
    </source>
</reference>